<proteinExistence type="predicted"/>
<protein>
    <submittedName>
        <fullName evidence="1">Peptidase M20</fullName>
    </submittedName>
</protein>
<reference evidence="1" key="1">
    <citation type="submission" date="2019-03" db="EMBL/GenBank/DDBJ databases">
        <title>Lake Tanganyika Metagenome-Assembled Genomes (MAGs).</title>
        <authorList>
            <person name="Tran P."/>
        </authorList>
    </citation>
    <scope>NUCLEOTIDE SEQUENCE</scope>
    <source>
        <strain evidence="1">K_DeepCast_65m_m2_066</strain>
    </source>
</reference>
<dbReference type="SUPFAM" id="SSF53187">
    <property type="entry name" value="Zn-dependent exopeptidases"/>
    <property type="match status" value="1"/>
</dbReference>
<accession>A0A937W6A1</accession>
<feature type="non-terminal residue" evidence="1">
    <location>
        <position position="87"/>
    </location>
</feature>
<evidence type="ECO:0000313" key="2">
    <source>
        <dbReference type="Proteomes" id="UP000712673"/>
    </source>
</evidence>
<organism evidence="1 2">
    <name type="scientific">Tectimicrobiota bacterium</name>
    <dbReference type="NCBI Taxonomy" id="2528274"/>
    <lineage>
        <taxon>Bacteria</taxon>
        <taxon>Pseudomonadati</taxon>
        <taxon>Nitrospinota/Tectimicrobiota group</taxon>
        <taxon>Candidatus Tectimicrobiota</taxon>
    </lineage>
</organism>
<name>A0A937W6A1_UNCTE</name>
<comment type="caution">
    <text evidence="1">The sequence shown here is derived from an EMBL/GenBank/DDBJ whole genome shotgun (WGS) entry which is preliminary data.</text>
</comment>
<dbReference type="Proteomes" id="UP000712673">
    <property type="component" value="Unassembled WGS sequence"/>
</dbReference>
<gene>
    <name evidence="1" type="ORF">FJZ47_24595</name>
</gene>
<sequence>MQILSPAVQDSLVWLTDHLEQVLDETVQLCQIPAPTFEEAARAVYVAERMRAIGLHDVQVDDIHNVTGILNGAGPGPTTLVAAHIDT</sequence>
<dbReference type="Gene3D" id="3.40.630.10">
    <property type="entry name" value="Zn peptidases"/>
    <property type="match status" value="1"/>
</dbReference>
<dbReference type="AlphaFoldDB" id="A0A937W6A1"/>
<dbReference type="EMBL" id="VGLS01001125">
    <property type="protein sequence ID" value="MBM3226958.1"/>
    <property type="molecule type" value="Genomic_DNA"/>
</dbReference>
<evidence type="ECO:0000313" key="1">
    <source>
        <dbReference type="EMBL" id="MBM3226958.1"/>
    </source>
</evidence>